<accession>J7R6Z0</accession>
<reference evidence="4" key="2">
    <citation type="submission" date="2012-08" db="EMBL/GenBank/DDBJ databases">
        <title>Genome sequence of Kazachstania naganishii.</title>
        <authorList>
            <person name="Gordon J.L."/>
            <person name="Armisen D."/>
            <person name="Proux-Wera E."/>
            <person name="OhEigeartaigh S.S."/>
            <person name="Byrne K.P."/>
            <person name="Wolfe K.H."/>
        </authorList>
    </citation>
    <scope>NUCLEOTIDE SEQUENCE [LARGE SCALE GENOMIC DNA]</scope>
    <source>
        <strain evidence="4">ATCC MYA-139 / BCRC 22969 / CBS 8797 / CCRC 22969 / KCTC 17520 / NBRC 10181 / NCYC 3082</strain>
    </source>
</reference>
<dbReference type="GO" id="GO:0031670">
    <property type="term" value="P:cellular response to nutrient"/>
    <property type="evidence" value="ECO:0007669"/>
    <property type="project" value="EnsemblFungi"/>
</dbReference>
<dbReference type="STRING" id="1071383.J7R6Z0"/>
<dbReference type="Pfam" id="PF22048">
    <property type="entry name" value="LSO1_2-like"/>
    <property type="match status" value="1"/>
</dbReference>
<gene>
    <name evidence="3" type="primary">KNAG0E03680</name>
    <name evidence="3" type="ordered locus">KNAG_0E03680</name>
</gene>
<keyword evidence="4" id="KW-1185">Reference proteome</keyword>
<dbReference type="OMA" id="KWDQGSR"/>
<reference evidence="3 4" key="1">
    <citation type="journal article" date="2011" name="Proc. Natl. Acad. Sci. U.S.A.">
        <title>Evolutionary erosion of yeast sex chromosomes by mating-type switching accidents.</title>
        <authorList>
            <person name="Gordon J.L."/>
            <person name="Armisen D."/>
            <person name="Proux-Wera E."/>
            <person name="Oheigeartaigh S.S."/>
            <person name="Byrne K.P."/>
            <person name="Wolfe K.H."/>
        </authorList>
    </citation>
    <scope>NUCLEOTIDE SEQUENCE [LARGE SCALE GENOMIC DNA]</scope>
    <source>
        <strain evidence="4">ATCC MYA-139 / BCRC 22969 / CBS 8797 / CCRC 22969 / KCTC 17520 / NBRC 10181 / NCYC 3082</strain>
    </source>
</reference>
<dbReference type="GO" id="GO:0002182">
    <property type="term" value="P:cytoplasmic translational elongation"/>
    <property type="evidence" value="ECO:0007669"/>
    <property type="project" value="EnsemblFungi"/>
</dbReference>
<sequence>MGKRFSESAEKKAAGQARKREQARQKELNERRAEEAAEAEKWTEGARTENSRKVEEEARRAAKLQAKKDREALLAAEEADMAGAKKAGKVKNRRKK</sequence>
<feature type="domain" description="LSO1/LSO2" evidence="2">
    <location>
        <begin position="10"/>
        <end position="78"/>
    </location>
</feature>
<dbReference type="GO" id="GO:0030371">
    <property type="term" value="F:translation repressor activity"/>
    <property type="evidence" value="ECO:0007669"/>
    <property type="project" value="EnsemblFungi"/>
</dbReference>
<evidence type="ECO:0000259" key="2">
    <source>
        <dbReference type="Pfam" id="PF22048"/>
    </source>
</evidence>
<protein>
    <recommendedName>
        <fullName evidence="2">LSO1/LSO2 domain-containing protein</fullName>
    </recommendedName>
</protein>
<dbReference type="AlphaFoldDB" id="J7R6Z0"/>
<dbReference type="GO" id="GO:0006879">
    <property type="term" value="P:intracellular iron ion homeostasis"/>
    <property type="evidence" value="ECO:0007669"/>
    <property type="project" value="EnsemblFungi"/>
</dbReference>
<dbReference type="HOGENOM" id="CLU_186256_0_0_1"/>
<organism evidence="3 4">
    <name type="scientific">Huiozyma naganishii (strain ATCC MYA-139 / BCRC 22969 / CBS 8797 / KCTC 17520 / NBRC 10181 / NCYC 3082 / Yp74L-3)</name>
    <name type="common">Yeast</name>
    <name type="synonym">Kazachstania naganishii</name>
    <dbReference type="NCBI Taxonomy" id="1071383"/>
    <lineage>
        <taxon>Eukaryota</taxon>
        <taxon>Fungi</taxon>
        <taxon>Dikarya</taxon>
        <taxon>Ascomycota</taxon>
        <taxon>Saccharomycotina</taxon>
        <taxon>Saccharomycetes</taxon>
        <taxon>Saccharomycetales</taxon>
        <taxon>Saccharomycetaceae</taxon>
        <taxon>Huiozyma</taxon>
    </lineage>
</organism>
<dbReference type="GeneID" id="34526325"/>
<proteinExistence type="predicted"/>
<dbReference type="GO" id="GO:0043022">
    <property type="term" value="F:ribosome binding"/>
    <property type="evidence" value="ECO:0007669"/>
    <property type="project" value="EnsemblFungi"/>
</dbReference>
<dbReference type="EMBL" id="HE978318">
    <property type="protein sequence ID" value="CCK70625.1"/>
    <property type="molecule type" value="Genomic_DNA"/>
</dbReference>
<dbReference type="InterPro" id="IPR054413">
    <property type="entry name" value="LSO1/2"/>
</dbReference>
<feature type="region of interest" description="Disordered" evidence="1">
    <location>
        <begin position="1"/>
        <end position="68"/>
    </location>
</feature>
<evidence type="ECO:0000313" key="4">
    <source>
        <dbReference type="Proteomes" id="UP000006310"/>
    </source>
</evidence>
<dbReference type="GO" id="GO:0005737">
    <property type="term" value="C:cytoplasm"/>
    <property type="evidence" value="ECO:0007669"/>
    <property type="project" value="EnsemblFungi"/>
</dbReference>
<evidence type="ECO:0000313" key="3">
    <source>
        <dbReference type="EMBL" id="CCK70625.1"/>
    </source>
</evidence>
<name>J7R6Z0_HUIN7</name>
<dbReference type="Proteomes" id="UP000006310">
    <property type="component" value="Chromosome 5"/>
</dbReference>
<dbReference type="KEGG" id="kng:KNAG_0E03680"/>
<dbReference type="RefSeq" id="XP_022464871.1">
    <property type="nucleotide sequence ID" value="XM_022608368.1"/>
</dbReference>
<dbReference type="GO" id="GO:0005634">
    <property type="term" value="C:nucleus"/>
    <property type="evidence" value="ECO:0007669"/>
    <property type="project" value="EnsemblFungi"/>
</dbReference>
<dbReference type="GO" id="GO:0141014">
    <property type="term" value="P:ribosome hibernation"/>
    <property type="evidence" value="ECO:0007669"/>
    <property type="project" value="EnsemblFungi"/>
</dbReference>
<evidence type="ECO:0000256" key="1">
    <source>
        <dbReference type="SAM" id="MobiDB-lite"/>
    </source>
</evidence>